<keyword evidence="2 4" id="KW-0808">Transferase</keyword>
<evidence type="ECO:0000313" key="5">
    <source>
        <dbReference type="Proteomes" id="UP000324781"/>
    </source>
</evidence>
<organism evidence="4 5">
    <name type="scientific">Thermoclostridium caenicola</name>
    <dbReference type="NCBI Taxonomy" id="659425"/>
    <lineage>
        <taxon>Bacteria</taxon>
        <taxon>Bacillati</taxon>
        <taxon>Bacillota</taxon>
        <taxon>Clostridia</taxon>
        <taxon>Eubacteriales</taxon>
        <taxon>Oscillospiraceae</taxon>
        <taxon>Thermoclostridium</taxon>
    </lineage>
</organism>
<keyword evidence="1 4" id="KW-0489">Methyltransferase</keyword>
<reference evidence="4 5" key="1">
    <citation type="submission" date="2016-11" db="EMBL/GenBank/DDBJ databases">
        <authorList>
            <person name="Varghese N."/>
            <person name="Submissions S."/>
        </authorList>
    </citation>
    <scope>NUCLEOTIDE SEQUENCE [LARGE SCALE GENOMIC DNA]</scope>
    <source>
        <strain evidence="4 5">DSM 19027</strain>
    </source>
</reference>
<dbReference type="PANTHER" id="PTHR47816">
    <property type="entry name" value="RIBOSOMAL RNA SMALL SUBUNIT METHYLTRANSFERASE C"/>
    <property type="match status" value="1"/>
</dbReference>
<dbReference type="InterPro" id="IPR029063">
    <property type="entry name" value="SAM-dependent_MTases_sf"/>
</dbReference>
<gene>
    <name evidence="4" type="ORF">SAMN05444373_103917</name>
</gene>
<dbReference type="EMBL" id="FQZP01000039">
    <property type="protein sequence ID" value="SHJ30220.1"/>
    <property type="molecule type" value="Genomic_DNA"/>
</dbReference>
<dbReference type="RefSeq" id="WP_149679155.1">
    <property type="nucleotide sequence ID" value="NZ_DAONMB010000065.1"/>
</dbReference>
<dbReference type="Pfam" id="PF05175">
    <property type="entry name" value="MTS"/>
    <property type="match status" value="1"/>
</dbReference>
<evidence type="ECO:0000256" key="2">
    <source>
        <dbReference type="ARBA" id="ARBA00022679"/>
    </source>
</evidence>
<dbReference type="OrthoDB" id="9764961at2"/>
<evidence type="ECO:0000259" key="3">
    <source>
        <dbReference type="Pfam" id="PF05175"/>
    </source>
</evidence>
<evidence type="ECO:0000313" key="4">
    <source>
        <dbReference type="EMBL" id="SHJ30220.1"/>
    </source>
</evidence>
<dbReference type="InterPro" id="IPR046977">
    <property type="entry name" value="RsmC/RlmG"/>
</dbReference>
<proteinExistence type="predicted"/>
<dbReference type="Proteomes" id="UP000324781">
    <property type="component" value="Unassembled WGS sequence"/>
</dbReference>
<keyword evidence="5" id="KW-1185">Reference proteome</keyword>
<dbReference type="Gene3D" id="3.40.50.150">
    <property type="entry name" value="Vaccinia Virus protein VP39"/>
    <property type="match status" value="1"/>
</dbReference>
<dbReference type="SUPFAM" id="SSF53335">
    <property type="entry name" value="S-adenosyl-L-methionine-dependent methyltransferases"/>
    <property type="match status" value="1"/>
</dbReference>
<protein>
    <submittedName>
        <fullName evidence="4">16S rRNA m(2)G 1207 methyltransferase</fullName>
    </submittedName>
</protein>
<dbReference type="GO" id="GO:0008757">
    <property type="term" value="F:S-adenosylmethionine-dependent methyltransferase activity"/>
    <property type="evidence" value="ECO:0007669"/>
    <property type="project" value="InterPro"/>
</dbReference>
<name>A0A1M6I6Z8_9FIRM</name>
<sequence length="201" mass="22213">MSEHYYTEKPQSEIRESRFDWRIAGNTLTFVSVSGVFAFGSRVDKASELLIAHFKPSGVHPSVLDVGCGYGPIALFIKARYPHLDVTALDINERAVAYAAKNADLNNLHVRILKSDLYNETGDRQYGDIVSNPPLAAGKAVTSRLIEEAARHLYPGGALQLVAYHNKGGETLKRMMEETFGNVEDVVKSGGIRVYRSVRTD</sequence>
<dbReference type="InterPro" id="IPR007848">
    <property type="entry name" value="Small_mtfrase_dom"/>
</dbReference>
<feature type="domain" description="Methyltransferase small" evidence="3">
    <location>
        <begin position="28"/>
        <end position="196"/>
    </location>
</feature>
<dbReference type="PANTHER" id="PTHR47816:SF4">
    <property type="entry name" value="RIBOSOMAL RNA SMALL SUBUNIT METHYLTRANSFERASE C"/>
    <property type="match status" value="1"/>
</dbReference>
<dbReference type="CDD" id="cd02440">
    <property type="entry name" value="AdoMet_MTases"/>
    <property type="match status" value="1"/>
</dbReference>
<dbReference type="GO" id="GO:0032259">
    <property type="term" value="P:methylation"/>
    <property type="evidence" value="ECO:0007669"/>
    <property type="project" value="UniProtKB-KW"/>
</dbReference>
<evidence type="ECO:0000256" key="1">
    <source>
        <dbReference type="ARBA" id="ARBA00022603"/>
    </source>
</evidence>
<dbReference type="AlphaFoldDB" id="A0A1M6I6Z8"/>
<accession>A0A1M6I6Z8</accession>